<dbReference type="InterPro" id="IPR006312">
    <property type="entry name" value="TatA/E"/>
</dbReference>
<dbReference type="GO" id="GO:0009535">
    <property type="term" value="C:chloroplast thylakoid membrane"/>
    <property type="evidence" value="ECO:0007669"/>
    <property type="project" value="UniProtKB-SubCell"/>
</dbReference>
<dbReference type="AlphaFoldDB" id="A0A9D5BZ38"/>
<evidence type="ECO:0000313" key="15">
    <source>
        <dbReference type="EMBL" id="KAJ0963591.1"/>
    </source>
</evidence>
<evidence type="ECO:0000256" key="10">
    <source>
        <dbReference type="ARBA" id="ARBA00023078"/>
    </source>
</evidence>
<reference evidence="15" key="2">
    <citation type="journal article" date="2022" name="Hortic Res">
        <title>The genome of Dioscorea zingiberensis sheds light on the biosynthesis, origin and evolution of the medicinally important diosgenin saponins.</title>
        <authorList>
            <person name="Li Y."/>
            <person name="Tan C."/>
            <person name="Li Z."/>
            <person name="Guo J."/>
            <person name="Li S."/>
            <person name="Chen X."/>
            <person name="Wang C."/>
            <person name="Dai X."/>
            <person name="Yang H."/>
            <person name="Song W."/>
            <person name="Hou L."/>
            <person name="Xu J."/>
            <person name="Tong Z."/>
            <person name="Xu A."/>
            <person name="Yuan X."/>
            <person name="Wang W."/>
            <person name="Yang Q."/>
            <person name="Chen L."/>
            <person name="Sun Z."/>
            <person name="Wang K."/>
            <person name="Pan B."/>
            <person name="Chen J."/>
            <person name="Bao Y."/>
            <person name="Liu F."/>
            <person name="Qi X."/>
            <person name="Gang D.R."/>
            <person name="Wen J."/>
            <person name="Li J."/>
        </authorList>
    </citation>
    <scope>NUCLEOTIDE SEQUENCE</scope>
    <source>
        <strain evidence="15">Dzin_1.0</strain>
    </source>
</reference>
<dbReference type="GO" id="GO:0009977">
    <property type="term" value="F:proton motive force dependent protein transmembrane transporter activity"/>
    <property type="evidence" value="ECO:0007669"/>
    <property type="project" value="UniProtKB-ARBA"/>
</dbReference>
<evidence type="ECO:0000256" key="2">
    <source>
        <dbReference type="ARBA" id="ARBA00022448"/>
    </source>
</evidence>
<gene>
    <name evidence="15" type="ORF">J5N97_028713</name>
</gene>
<evidence type="ECO:0000256" key="11">
    <source>
        <dbReference type="ARBA" id="ARBA00023136"/>
    </source>
</evidence>
<keyword evidence="16" id="KW-1185">Reference proteome</keyword>
<evidence type="ECO:0000256" key="5">
    <source>
        <dbReference type="ARBA" id="ARBA00022692"/>
    </source>
</evidence>
<comment type="function">
    <text evidence="12">Part of the twin-arginine translocation (Tat) system that transports large folded proteins containing a characteristic twin-arginine motif in their signal peptide across the thylakoid membrane. Involved in delta pH-dependent protein transport required for chloroplast development, especially thylakoid membrane formation. TATC and TATB mediate precursor recognition, whereas TATA facilitates translocation.</text>
</comment>
<feature type="compositionally biased region" description="Low complexity" evidence="14">
    <location>
        <begin position="215"/>
        <end position="258"/>
    </location>
</feature>
<evidence type="ECO:0008006" key="17">
    <source>
        <dbReference type="Google" id="ProtNLM"/>
    </source>
</evidence>
<proteinExistence type="predicted"/>
<keyword evidence="8" id="KW-1133">Transmembrane helix</keyword>
<feature type="region of interest" description="Disordered" evidence="14">
    <location>
        <begin position="200"/>
        <end position="258"/>
    </location>
</feature>
<dbReference type="PANTHER" id="PTHR33162">
    <property type="entry name" value="SEC-INDEPENDENT PROTEIN TRANSLOCASE PROTEIN TATA, CHLOROPLASTIC"/>
    <property type="match status" value="1"/>
</dbReference>
<keyword evidence="4" id="KW-0934">Plastid</keyword>
<protein>
    <recommendedName>
        <fullName evidence="17">Sec-independent protein translocase protein TATB, chloroplastic</fullName>
    </recommendedName>
</protein>
<sequence length="258" mass="26789">MASAVAPTIPTVCSVASNRRASSLFSNPPVLLVSGSTTRFRAYGSLAQTALGSFSSWHGLKHNGIPLRRDFIHKGRKEKCRGPVVHASLFGVGAPEALVIGVVALLVFGPKGLAEVARNLGKTLRAFQPTIKELQDVSREFKSTLEREIGLDDVASSANNTYRPTSSVGKETQLPAVDPNGATTRNPIEDLMKLQAVVASDPEAQPEGPGPAPTPATSVPAPTPTPTTSEAVSSPLASETAASPEAAAQATSSEKTDS</sequence>
<reference evidence="15" key="1">
    <citation type="submission" date="2021-03" db="EMBL/GenBank/DDBJ databases">
        <authorList>
            <person name="Li Z."/>
            <person name="Yang C."/>
        </authorList>
    </citation>
    <scope>NUCLEOTIDE SEQUENCE</scope>
    <source>
        <strain evidence="15">Dzin_1.0</strain>
        <tissue evidence="15">Leaf</tissue>
    </source>
</reference>
<keyword evidence="3" id="KW-0150">Chloroplast</keyword>
<comment type="subcellular location">
    <subcellularLocation>
        <location evidence="1">Plastid</location>
        <location evidence="1">Chloroplast thylakoid membrane</location>
        <topology evidence="1">Single-pass membrane protein</topology>
    </subcellularLocation>
</comment>
<evidence type="ECO:0000256" key="7">
    <source>
        <dbReference type="ARBA" id="ARBA00022946"/>
    </source>
</evidence>
<keyword evidence="9" id="KW-0811">Translocation</keyword>
<evidence type="ECO:0000256" key="9">
    <source>
        <dbReference type="ARBA" id="ARBA00023010"/>
    </source>
</evidence>
<dbReference type="PRINTS" id="PR01506">
    <property type="entry name" value="TATBPROTEIN"/>
</dbReference>
<evidence type="ECO:0000256" key="6">
    <source>
        <dbReference type="ARBA" id="ARBA00022927"/>
    </source>
</evidence>
<feature type="region of interest" description="Disordered" evidence="14">
    <location>
        <begin position="156"/>
        <end position="185"/>
    </location>
</feature>
<evidence type="ECO:0000256" key="8">
    <source>
        <dbReference type="ARBA" id="ARBA00022989"/>
    </source>
</evidence>
<name>A0A9D5BZ38_9LILI</name>
<keyword evidence="10" id="KW-0793">Thylakoid</keyword>
<dbReference type="EMBL" id="JAGGNH010000009">
    <property type="protein sequence ID" value="KAJ0963591.1"/>
    <property type="molecule type" value="Genomic_DNA"/>
</dbReference>
<dbReference type="PANTHER" id="PTHR33162:SF3">
    <property type="entry name" value="SEC-INDEPENDENT PROTEIN TRANSLOCASE PROTEIN TATB, CHLOROPLASTIC"/>
    <property type="match status" value="1"/>
</dbReference>
<comment type="subunit">
    <text evidence="13">In thylakoid membranes, TATC and TATB form a large receptor complex, containing about eight TATC-TATB pairs, which binds the precursor protein. Twin arginine signal peptide promotes pH-triggered docking of TATA oligomers to TATC-TATB receptor complex, inducing a conformational switch of TATA that results in activation of the translocase. TATA dissociates from TATC-TATB upon completion of translocation.</text>
</comment>
<evidence type="ECO:0000256" key="4">
    <source>
        <dbReference type="ARBA" id="ARBA00022640"/>
    </source>
</evidence>
<dbReference type="Proteomes" id="UP001085076">
    <property type="component" value="Miscellaneous, Linkage group lg09"/>
</dbReference>
<dbReference type="FunFam" id="1.20.5.3310:FF:000003">
    <property type="entry name" value="Sec-independent protein translocase protein TATB, chloroplastic"/>
    <property type="match status" value="1"/>
</dbReference>
<keyword evidence="7" id="KW-0809">Transit peptide</keyword>
<feature type="compositionally biased region" description="Polar residues" evidence="14">
    <location>
        <begin position="156"/>
        <end position="170"/>
    </location>
</feature>
<accession>A0A9D5BZ38</accession>
<evidence type="ECO:0000256" key="12">
    <source>
        <dbReference type="ARBA" id="ARBA00025340"/>
    </source>
</evidence>
<keyword evidence="5" id="KW-0812">Transmembrane</keyword>
<evidence type="ECO:0000256" key="3">
    <source>
        <dbReference type="ARBA" id="ARBA00022528"/>
    </source>
</evidence>
<dbReference type="Pfam" id="PF02416">
    <property type="entry name" value="TatA_B_E"/>
    <property type="match status" value="1"/>
</dbReference>
<dbReference type="GO" id="GO:0043953">
    <property type="term" value="P:protein transport by the Tat complex"/>
    <property type="evidence" value="ECO:0007669"/>
    <property type="project" value="InterPro"/>
</dbReference>
<comment type="caution">
    <text evidence="15">The sequence shown here is derived from an EMBL/GenBank/DDBJ whole genome shotgun (WGS) entry which is preliminary data.</text>
</comment>
<dbReference type="GO" id="GO:0045038">
    <property type="term" value="P:protein import into chloroplast thylakoid membrane"/>
    <property type="evidence" value="ECO:0007669"/>
    <property type="project" value="UniProtKB-ARBA"/>
</dbReference>
<keyword evidence="11" id="KW-0472">Membrane</keyword>
<evidence type="ECO:0000256" key="1">
    <source>
        <dbReference type="ARBA" id="ARBA00004581"/>
    </source>
</evidence>
<dbReference type="Gene3D" id="1.20.5.3310">
    <property type="match status" value="1"/>
</dbReference>
<evidence type="ECO:0000256" key="13">
    <source>
        <dbReference type="ARBA" id="ARBA00065337"/>
    </source>
</evidence>
<evidence type="ECO:0000313" key="16">
    <source>
        <dbReference type="Proteomes" id="UP001085076"/>
    </source>
</evidence>
<keyword evidence="2" id="KW-0813">Transport</keyword>
<organism evidence="15 16">
    <name type="scientific">Dioscorea zingiberensis</name>
    <dbReference type="NCBI Taxonomy" id="325984"/>
    <lineage>
        <taxon>Eukaryota</taxon>
        <taxon>Viridiplantae</taxon>
        <taxon>Streptophyta</taxon>
        <taxon>Embryophyta</taxon>
        <taxon>Tracheophyta</taxon>
        <taxon>Spermatophyta</taxon>
        <taxon>Magnoliopsida</taxon>
        <taxon>Liliopsida</taxon>
        <taxon>Dioscoreales</taxon>
        <taxon>Dioscoreaceae</taxon>
        <taxon>Dioscorea</taxon>
    </lineage>
</organism>
<evidence type="ECO:0000256" key="14">
    <source>
        <dbReference type="SAM" id="MobiDB-lite"/>
    </source>
</evidence>
<keyword evidence="6" id="KW-0653">Protein transport</keyword>
<dbReference type="NCBIfam" id="TIGR01411">
    <property type="entry name" value="tatAE"/>
    <property type="match status" value="1"/>
</dbReference>
<dbReference type="OrthoDB" id="2017985at2759"/>
<dbReference type="InterPro" id="IPR003369">
    <property type="entry name" value="TatA/B/E"/>
</dbReference>